<proteinExistence type="predicted"/>
<feature type="region of interest" description="Disordered" evidence="1">
    <location>
        <begin position="1"/>
        <end position="25"/>
    </location>
</feature>
<evidence type="ECO:0000313" key="2">
    <source>
        <dbReference type="EMBL" id="GFY77044.1"/>
    </source>
</evidence>
<gene>
    <name evidence="2" type="ORF">TNIN_208291</name>
</gene>
<organism evidence="2 3">
    <name type="scientific">Trichonephila inaurata madagascariensis</name>
    <dbReference type="NCBI Taxonomy" id="2747483"/>
    <lineage>
        <taxon>Eukaryota</taxon>
        <taxon>Metazoa</taxon>
        <taxon>Ecdysozoa</taxon>
        <taxon>Arthropoda</taxon>
        <taxon>Chelicerata</taxon>
        <taxon>Arachnida</taxon>
        <taxon>Araneae</taxon>
        <taxon>Araneomorphae</taxon>
        <taxon>Entelegynae</taxon>
        <taxon>Araneoidea</taxon>
        <taxon>Nephilidae</taxon>
        <taxon>Trichonephila</taxon>
        <taxon>Trichonephila inaurata</taxon>
    </lineage>
</organism>
<dbReference type="Proteomes" id="UP000886998">
    <property type="component" value="Unassembled WGS sequence"/>
</dbReference>
<accession>A0A8X7CL51</accession>
<dbReference type="EMBL" id="BMAV01022300">
    <property type="protein sequence ID" value="GFY77044.1"/>
    <property type="molecule type" value="Genomic_DNA"/>
</dbReference>
<keyword evidence="3" id="KW-1185">Reference proteome</keyword>
<sequence length="71" mass="7952">MSVSTYKSNTPEYGKSNADETDRFRIGTMKPHLGRKIKPLEGFFGHVGERVQNAKPISTAEFGCKKYVDEA</sequence>
<comment type="caution">
    <text evidence="2">The sequence shown here is derived from an EMBL/GenBank/DDBJ whole genome shotgun (WGS) entry which is preliminary data.</text>
</comment>
<reference evidence="2" key="1">
    <citation type="submission" date="2020-08" db="EMBL/GenBank/DDBJ databases">
        <title>Multicomponent nature underlies the extraordinary mechanical properties of spider dragline silk.</title>
        <authorList>
            <person name="Kono N."/>
            <person name="Nakamura H."/>
            <person name="Mori M."/>
            <person name="Yoshida Y."/>
            <person name="Ohtoshi R."/>
            <person name="Malay A.D."/>
            <person name="Moran D.A.P."/>
            <person name="Tomita M."/>
            <person name="Numata K."/>
            <person name="Arakawa K."/>
        </authorList>
    </citation>
    <scope>NUCLEOTIDE SEQUENCE</scope>
</reference>
<feature type="compositionally biased region" description="Polar residues" evidence="1">
    <location>
        <begin position="1"/>
        <end position="11"/>
    </location>
</feature>
<evidence type="ECO:0000313" key="3">
    <source>
        <dbReference type="Proteomes" id="UP000886998"/>
    </source>
</evidence>
<dbReference type="AlphaFoldDB" id="A0A8X7CL51"/>
<protein>
    <submittedName>
        <fullName evidence="2">Uncharacterized protein</fullName>
    </submittedName>
</protein>
<name>A0A8X7CL51_9ARAC</name>
<evidence type="ECO:0000256" key="1">
    <source>
        <dbReference type="SAM" id="MobiDB-lite"/>
    </source>
</evidence>